<accession>L7ETA0</accession>
<proteinExistence type="predicted"/>
<dbReference type="EMBL" id="AEJB01000597">
    <property type="protein sequence ID" value="ELP62633.1"/>
    <property type="molecule type" value="Genomic_DNA"/>
</dbReference>
<keyword evidence="2" id="KW-1185">Reference proteome</keyword>
<protein>
    <submittedName>
        <fullName evidence="1">Uncharacterized protein</fullName>
    </submittedName>
</protein>
<evidence type="ECO:0000313" key="2">
    <source>
        <dbReference type="Proteomes" id="UP000010931"/>
    </source>
</evidence>
<dbReference type="Proteomes" id="UP000010931">
    <property type="component" value="Unassembled WGS sequence"/>
</dbReference>
<organism evidence="1 2">
    <name type="scientific">Streptomyces turgidiscabies (strain Car8)</name>
    <dbReference type="NCBI Taxonomy" id="698760"/>
    <lineage>
        <taxon>Bacteria</taxon>
        <taxon>Bacillati</taxon>
        <taxon>Actinomycetota</taxon>
        <taxon>Actinomycetes</taxon>
        <taxon>Kitasatosporales</taxon>
        <taxon>Streptomycetaceae</taxon>
        <taxon>Streptomyces</taxon>
    </lineage>
</organism>
<sequence>MDTAVTEGTEGFISEETRVNRRYWLYWYGSWHSPV</sequence>
<evidence type="ECO:0000313" key="1">
    <source>
        <dbReference type="EMBL" id="ELP62633.1"/>
    </source>
</evidence>
<name>L7ETA0_STRT8</name>
<dbReference type="AlphaFoldDB" id="L7ETA0"/>
<feature type="non-terminal residue" evidence="1">
    <location>
        <position position="35"/>
    </location>
</feature>
<gene>
    <name evidence="1" type="ORF">STRTUCAR8_04168</name>
</gene>
<comment type="caution">
    <text evidence="1">The sequence shown here is derived from an EMBL/GenBank/DDBJ whole genome shotgun (WGS) entry which is preliminary data.</text>
</comment>
<reference evidence="1 2" key="1">
    <citation type="journal article" date="2011" name="Plasmid">
        <title>Streptomyces turgidiscabies Car8 contains a modular pathogenicity island that shares virulence genes with other actinobacterial plant pathogens.</title>
        <authorList>
            <person name="Huguet-Tapia J.C."/>
            <person name="Badger J.H."/>
            <person name="Loria R."/>
            <person name="Pettis G.S."/>
        </authorList>
    </citation>
    <scope>NUCLEOTIDE SEQUENCE [LARGE SCALE GENOMIC DNA]</scope>
    <source>
        <strain evidence="1 2">Car8</strain>
    </source>
</reference>